<comment type="caution">
    <text evidence="10">The sequence shown here is derived from an EMBL/GenBank/DDBJ whole genome shotgun (WGS) entry which is preliminary data.</text>
</comment>
<feature type="transmembrane region" description="Helical" evidence="7">
    <location>
        <begin position="177"/>
        <end position="201"/>
    </location>
</feature>
<feature type="transmembrane region" description="Helical" evidence="7">
    <location>
        <begin position="130"/>
        <end position="152"/>
    </location>
</feature>
<dbReference type="InterPro" id="IPR050809">
    <property type="entry name" value="UgpAE/MalFG_permease"/>
</dbReference>
<evidence type="ECO:0000256" key="3">
    <source>
        <dbReference type="ARBA" id="ARBA00022475"/>
    </source>
</evidence>
<reference evidence="11" key="1">
    <citation type="journal article" date="2019" name="Int. J. Syst. Evol. Microbiol.">
        <title>The Global Catalogue of Microorganisms (GCM) 10K type strain sequencing project: providing services to taxonomists for standard genome sequencing and annotation.</title>
        <authorList>
            <consortium name="The Broad Institute Genomics Platform"/>
            <consortium name="The Broad Institute Genome Sequencing Center for Infectious Disease"/>
            <person name="Wu L."/>
            <person name="Ma J."/>
        </authorList>
    </citation>
    <scope>NUCLEOTIDE SEQUENCE [LARGE SCALE GENOMIC DNA]</scope>
    <source>
        <strain evidence="11">JCM 13006</strain>
    </source>
</reference>
<keyword evidence="3" id="KW-1003">Cell membrane</keyword>
<evidence type="ECO:0000256" key="4">
    <source>
        <dbReference type="ARBA" id="ARBA00022692"/>
    </source>
</evidence>
<dbReference type="InterPro" id="IPR035906">
    <property type="entry name" value="MetI-like_sf"/>
</dbReference>
<evidence type="ECO:0000256" key="1">
    <source>
        <dbReference type="ARBA" id="ARBA00004651"/>
    </source>
</evidence>
<dbReference type="Gene3D" id="1.10.3720.10">
    <property type="entry name" value="MetI-like"/>
    <property type="match status" value="1"/>
</dbReference>
<dbReference type="PANTHER" id="PTHR43227">
    <property type="entry name" value="BLL4140 PROTEIN"/>
    <property type="match status" value="1"/>
</dbReference>
<feature type="transmembrane region" description="Helical" evidence="7">
    <location>
        <begin position="286"/>
        <end position="305"/>
    </location>
</feature>
<proteinExistence type="inferred from homology"/>
<evidence type="ECO:0000256" key="7">
    <source>
        <dbReference type="RuleBase" id="RU363032"/>
    </source>
</evidence>
<dbReference type="Proteomes" id="UP001501752">
    <property type="component" value="Unassembled WGS sequence"/>
</dbReference>
<comment type="subcellular location">
    <subcellularLocation>
        <location evidence="1 7">Cell membrane</location>
        <topology evidence="1 7">Multi-pass membrane protein</topology>
    </subcellularLocation>
</comment>
<dbReference type="PANTHER" id="PTHR43227:SF8">
    <property type="entry name" value="DIACETYLCHITOBIOSE UPTAKE SYSTEM PERMEASE PROTEIN DASB"/>
    <property type="match status" value="1"/>
</dbReference>
<dbReference type="EMBL" id="BAABIS010000001">
    <property type="protein sequence ID" value="GAA4885158.1"/>
    <property type="molecule type" value="Genomic_DNA"/>
</dbReference>
<evidence type="ECO:0000313" key="10">
    <source>
        <dbReference type="EMBL" id="GAA4885158.1"/>
    </source>
</evidence>
<evidence type="ECO:0000256" key="2">
    <source>
        <dbReference type="ARBA" id="ARBA00022448"/>
    </source>
</evidence>
<evidence type="ECO:0000313" key="11">
    <source>
        <dbReference type="Proteomes" id="UP001501752"/>
    </source>
</evidence>
<dbReference type="RefSeq" id="WP_345701634.1">
    <property type="nucleotide sequence ID" value="NZ_BAABIS010000001.1"/>
</dbReference>
<keyword evidence="5 7" id="KW-1133">Transmembrane helix</keyword>
<keyword evidence="4 7" id="KW-0812">Transmembrane</keyword>
<feature type="region of interest" description="Disordered" evidence="8">
    <location>
        <begin position="1"/>
        <end position="24"/>
    </location>
</feature>
<feature type="domain" description="ABC transmembrane type-1" evidence="9">
    <location>
        <begin position="92"/>
        <end position="304"/>
    </location>
</feature>
<keyword evidence="6 7" id="KW-0472">Membrane</keyword>
<evidence type="ECO:0000256" key="5">
    <source>
        <dbReference type="ARBA" id="ARBA00022989"/>
    </source>
</evidence>
<accession>A0ABP9ETI1</accession>
<dbReference type="InterPro" id="IPR000515">
    <property type="entry name" value="MetI-like"/>
</dbReference>
<feature type="transmembrane region" description="Helical" evidence="7">
    <location>
        <begin position="95"/>
        <end position="118"/>
    </location>
</feature>
<keyword evidence="11" id="KW-1185">Reference proteome</keyword>
<sequence length="318" mass="33799">MSAAPQVAADRAGRQAPPSRRGPSRNRAALGFLLPFGLLFVALFLLPIAYALWQSLYRTARSGLGFGPARTVFAGLANYGAALGDGSFLAGVGRVLLFGVVQVPVMLGLALVLALLLDGRGARFPRFFRLAYFLPYAIPGVVATILWAFLYLPGTSPLVSGLGNVGIRADFLSSGTVLWSMANIVTWTWTGYNMLVILAALQAVPRELYEAAELDGASAWRIAWHIKIPLVAPALVLTGIFSVIGTLQLFTEPMVLHSLTSTVSADYTPNMAAYNAAFGTNDYGRAAAIAVLLALATGVLSFVFLRLSVRFTGERAAS</sequence>
<feature type="transmembrane region" description="Helical" evidence="7">
    <location>
        <begin position="29"/>
        <end position="53"/>
    </location>
</feature>
<dbReference type="Pfam" id="PF00528">
    <property type="entry name" value="BPD_transp_1"/>
    <property type="match status" value="1"/>
</dbReference>
<feature type="transmembrane region" description="Helical" evidence="7">
    <location>
        <begin position="230"/>
        <end position="250"/>
    </location>
</feature>
<organism evidence="10 11">
    <name type="scientific">Kitasatospora terrestris</name>
    <dbReference type="NCBI Taxonomy" id="258051"/>
    <lineage>
        <taxon>Bacteria</taxon>
        <taxon>Bacillati</taxon>
        <taxon>Actinomycetota</taxon>
        <taxon>Actinomycetes</taxon>
        <taxon>Kitasatosporales</taxon>
        <taxon>Streptomycetaceae</taxon>
        <taxon>Kitasatospora</taxon>
    </lineage>
</organism>
<comment type="similarity">
    <text evidence="7">Belongs to the binding-protein-dependent transport system permease family.</text>
</comment>
<dbReference type="SUPFAM" id="SSF161098">
    <property type="entry name" value="MetI-like"/>
    <property type="match status" value="1"/>
</dbReference>
<dbReference type="PROSITE" id="PS50928">
    <property type="entry name" value="ABC_TM1"/>
    <property type="match status" value="1"/>
</dbReference>
<gene>
    <name evidence="10" type="ORF">GCM10023235_77720</name>
</gene>
<dbReference type="CDD" id="cd06261">
    <property type="entry name" value="TM_PBP2"/>
    <property type="match status" value="1"/>
</dbReference>
<evidence type="ECO:0000256" key="8">
    <source>
        <dbReference type="SAM" id="MobiDB-lite"/>
    </source>
</evidence>
<protein>
    <submittedName>
        <fullName evidence="10">Sugar ABC transporter permease</fullName>
    </submittedName>
</protein>
<name>A0ABP9ETI1_9ACTN</name>
<evidence type="ECO:0000256" key="6">
    <source>
        <dbReference type="ARBA" id="ARBA00023136"/>
    </source>
</evidence>
<keyword evidence="2 7" id="KW-0813">Transport</keyword>
<evidence type="ECO:0000259" key="9">
    <source>
        <dbReference type="PROSITE" id="PS50928"/>
    </source>
</evidence>